<dbReference type="OrthoDB" id="279982at2"/>
<dbReference type="GO" id="GO:0046872">
    <property type="term" value="F:metal ion binding"/>
    <property type="evidence" value="ECO:0007669"/>
    <property type="project" value="InterPro"/>
</dbReference>
<dbReference type="SUPFAM" id="SSF53649">
    <property type="entry name" value="Alkaline phosphatase-like"/>
    <property type="match status" value="1"/>
</dbReference>
<dbReference type="AlphaFoldDB" id="A0A7J5ASC9"/>
<protein>
    <recommendedName>
        <fullName evidence="1">Metalloenzyme domain-containing protein</fullName>
    </recommendedName>
</protein>
<dbReference type="Pfam" id="PF01676">
    <property type="entry name" value="Metalloenzyme"/>
    <property type="match status" value="1"/>
</dbReference>
<dbReference type="SUPFAM" id="SSF50923">
    <property type="entry name" value="Hemopexin-like domain"/>
    <property type="match status" value="1"/>
</dbReference>
<gene>
    <name evidence="2" type="ORF">F7018_05945</name>
</gene>
<proteinExistence type="predicted"/>
<dbReference type="PROSITE" id="PS51642">
    <property type="entry name" value="HEMOPEXIN_2"/>
    <property type="match status" value="1"/>
</dbReference>
<evidence type="ECO:0000259" key="1">
    <source>
        <dbReference type="Pfam" id="PF01676"/>
    </source>
</evidence>
<dbReference type="GO" id="GO:0016787">
    <property type="term" value="F:hydrolase activity"/>
    <property type="evidence" value="ECO:0007669"/>
    <property type="project" value="UniProtKB-ARBA"/>
</dbReference>
<name>A0A7J5ASC9_9FLAO</name>
<dbReference type="PROSITE" id="PS51257">
    <property type="entry name" value="PROKAR_LIPOPROTEIN"/>
    <property type="match status" value="1"/>
</dbReference>
<evidence type="ECO:0000313" key="2">
    <source>
        <dbReference type="EMBL" id="KAB1159853.1"/>
    </source>
</evidence>
<keyword evidence="3" id="KW-1185">Reference proteome</keyword>
<dbReference type="InterPro" id="IPR036375">
    <property type="entry name" value="Hemopexin-like_dom_sf"/>
</dbReference>
<dbReference type="InterPro" id="IPR018487">
    <property type="entry name" value="Hemopexin-like_repeat"/>
</dbReference>
<reference evidence="2 3" key="1">
    <citation type="submission" date="2019-09" db="EMBL/GenBank/DDBJ databases">
        <authorList>
            <person name="Cao W.R."/>
        </authorList>
    </citation>
    <scope>NUCLEOTIDE SEQUENCE [LARGE SCALE GENOMIC DNA]</scope>
    <source>
        <strain evidence="3">a4</strain>
    </source>
</reference>
<dbReference type="PANTHER" id="PTHR10151">
    <property type="entry name" value="ECTONUCLEOTIDE PYROPHOSPHATASE/PHOSPHODIESTERASE"/>
    <property type="match status" value="1"/>
</dbReference>
<dbReference type="PANTHER" id="PTHR10151:SF120">
    <property type="entry name" value="BIS(5'-ADENOSYL)-TRIPHOSPHATASE"/>
    <property type="match status" value="1"/>
</dbReference>
<organism evidence="2 3">
    <name type="scientific">Tenacibaculum aiptasiae</name>
    <dbReference type="NCBI Taxonomy" id="426481"/>
    <lineage>
        <taxon>Bacteria</taxon>
        <taxon>Pseudomonadati</taxon>
        <taxon>Bacteroidota</taxon>
        <taxon>Flavobacteriia</taxon>
        <taxon>Flavobacteriales</taxon>
        <taxon>Flavobacteriaceae</taxon>
        <taxon>Tenacibaculum</taxon>
    </lineage>
</organism>
<dbReference type="InterPro" id="IPR017850">
    <property type="entry name" value="Alkaline_phosphatase_core_sf"/>
</dbReference>
<sequence>MKTNCFLKLLALTFTLTITSCQENGLEEITSKQKKSSKNVGSKSSLKKKVLVVGFDGIQFGKITETSTPNLDKLNIVKAYAGGIDNTASEQKTSSGPGWTTILTGVWVNKHGVADNSTSNKSKVKSVFELIKNSKPNLKTASVVTWAPIHDFFRDKLNFIDYHSKSGGDENTVTGAIHAIKNEESDFVFVHLDDVDGVGHSLGFGNSYNKAITKADEQFGRIVAEIEKRTDEDWLIMVVTDHGRGSGGYNHGGQTTQEKTIFVGMNKVGNEEFTSSVPTIPNKDYQGIYGYVAQTAIVPSVLTHLGISIQKEWQLNSTSLIGNVGVRKVMMHNLNTIYWSSNSSGNVEIYKNNSFLSSISASQGLYTDISSDGSVNYTLMLNGQSGSVALNNSKIIAGLDWNDMINNRAYFFRSDNKYVRYNKTLDKSDSGYPKETNNSSWPGLGAYKEAISAAFKWHNNKGYFFLSDGRYIRYDMNSDSVDSGYPTTITNGNWPGLEPYKNKIIAALNWNNSKAYFFLNDGTYIRYSISNDEVDSGYPKPINNSTWAGLGDYKTKITAAVDWNSTFCYFFLNNNTYIKYSKITDSAVSGYPKPLNNSTWPGLNN</sequence>
<dbReference type="SMART" id="SM00120">
    <property type="entry name" value="HX"/>
    <property type="match status" value="4"/>
</dbReference>
<feature type="domain" description="Metalloenzyme" evidence="1">
    <location>
        <begin position="62"/>
        <end position="243"/>
    </location>
</feature>
<dbReference type="Proteomes" id="UP000467305">
    <property type="component" value="Unassembled WGS sequence"/>
</dbReference>
<dbReference type="Gene3D" id="2.110.10.10">
    <property type="entry name" value="Hemopexin-like domain"/>
    <property type="match status" value="2"/>
</dbReference>
<dbReference type="EMBL" id="WAAU01000008">
    <property type="protein sequence ID" value="KAB1159853.1"/>
    <property type="molecule type" value="Genomic_DNA"/>
</dbReference>
<dbReference type="InterPro" id="IPR006124">
    <property type="entry name" value="Metalloenzyme"/>
</dbReference>
<comment type="caution">
    <text evidence="2">The sequence shown here is derived from an EMBL/GenBank/DDBJ whole genome shotgun (WGS) entry which is preliminary data.</text>
</comment>
<dbReference type="Gene3D" id="3.40.720.10">
    <property type="entry name" value="Alkaline Phosphatase, subunit A"/>
    <property type="match status" value="1"/>
</dbReference>
<evidence type="ECO:0000313" key="3">
    <source>
        <dbReference type="Proteomes" id="UP000467305"/>
    </source>
</evidence>
<dbReference type="RefSeq" id="WP_150899097.1">
    <property type="nucleotide sequence ID" value="NZ_WAAU01000008.1"/>
</dbReference>
<accession>A0A7J5ASC9</accession>